<evidence type="ECO:0008006" key="9">
    <source>
        <dbReference type="Google" id="ProtNLM"/>
    </source>
</evidence>
<feature type="transmembrane region" description="Helical" evidence="6">
    <location>
        <begin position="680"/>
        <end position="702"/>
    </location>
</feature>
<feature type="transmembrane region" description="Helical" evidence="6">
    <location>
        <begin position="484"/>
        <end position="502"/>
    </location>
</feature>
<keyword evidence="8" id="KW-1185">Reference proteome</keyword>
<protein>
    <recommendedName>
        <fullName evidence="9">Flippase-like domain-containing protein</fullName>
    </recommendedName>
</protein>
<dbReference type="EMBL" id="BAABKN010000019">
    <property type="protein sequence ID" value="GAA4744576.1"/>
    <property type="molecule type" value="Genomic_DNA"/>
</dbReference>
<evidence type="ECO:0000313" key="8">
    <source>
        <dbReference type="Proteomes" id="UP001499882"/>
    </source>
</evidence>
<dbReference type="InterPro" id="IPR022791">
    <property type="entry name" value="L-PG_synthase/AglD"/>
</dbReference>
<accession>A0ABP8Z2B7</accession>
<evidence type="ECO:0000256" key="4">
    <source>
        <dbReference type="ARBA" id="ARBA00022989"/>
    </source>
</evidence>
<sequence length="788" mass="82161">MTGTQQAPHSTSRFFVAGTGTRSRRPIDVALAVVGLLVALGCARAASHRGVLDRAVRGVADYLPRWATTLFDAAYAVGAVYALCVLIAVVFTAPRRGRLPVAVLLAVGAAIGGAVIASYAAGAGLPEIDPGRVESGSAHGFPTLRVAVVTAVLLVLRPFVVGTLRRFHVAVVSVQCLAAWAIGIAGPTDVLGALAIGIAAAGVTLVVLGSPAGHPDVAQVADSLARMGVRVDGLRLADRQPWGARILYADSEQGEPLLIKVYGRDATDARLAARWWRTLIYRDQTSPGATRLQLVEHEALVTILAERAGVAVDHVIAAAESSGDAVLVLGAPGDPLVNSPDLDDDVLRMVWVSVGDLHDAGLTHGELTLEHIASNGVGPVFSEFGDGLVAATEAQRAQDVAVLLASQGLAVGPDRAVDAALDGLDADRVVAAQPYLQRAALPRSLRGIKETKALVESLRTTIAERTGTEPPPPAEIVRVRPRDLLQTGFILFAAYILLSTLLDLDWATVWSTWSGAAWAWVAIGFAICQLTSVADAGTAISTVKTRLPLVPLVHLQYAVKTVGLAISATLGRVALYTTFFRRYGESPAVAVTATGLDSFAASVANVLVVLVAVLLAQSLPEGMELSGPGNLDRILVLFVVVLVLSAIAFALVPKLRRQVVTMVRSLGHSLQVVTQSPTRALGLFGTNLLSLMITALCLESLVEGLHPSITYGSALFVAAAASLFASLVPVPGNVGVGEAAIAAGLVAVGVPSGPAFAIAVSQRMCTTYLPSLFGIFSLRWLRKEDLID</sequence>
<evidence type="ECO:0000256" key="3">
    <source>
        <dbReference type="ARBA" id="ARBA00022692"/>
    </source>
</evidence>
<name>A0ABP8Z2B7_9ACTN</name>
<feature type="transmembrane region" description="Helical" evidence="6">
    <location>
        <begin position="191"/>
        <end position="209"/>
    </location>
</feature>
<keyword evidence="5 6" id="KW-0472">Membrane</keyword>
<dbReference type="PANTHER" id="PTHR39087">
    <property type="entry name" value="UPF0104 MEMBRANE PROTEIN MJ1595"/>
    <property type="match status" value="1"/>
</dbReference>
<proteinExistence type="predicted"/>
<feature type="transmembrane region" description="Helical" evidence="6">
    <location>
        <begin position="141"/>
        <end position="160"/>
    </location>
</feature>
<feature type="transmembrane region" description="Helical" evidence="6">
    <location>
        <begin position="740"/>
        <end position="760"/>
    </location>
</feature>
<keyword evidence="3 6" id="KW-0812">Transmembrane</keyword>
<evidence type="ECO:0000313" key="7">
    <source>
        <dbReference type="EMBL" id="GAA4744576.1"/>
    </source>
</evidence>
<evidence type="ECO:0000256" key="5">
    <source>
        <dbReference type="ARBA" id="ARBA00023136"/>
    </source>
</evidence>
<gene>
    <name evidence="7" type="ORF">GCM10023350_31610</name>
</gene>
<feature type="transmembrane region" description="Helical" evidence="6">
    <location>
        <begin position="167"/>
        <end position="185"/>
    </location>
</feature>
<dbReference type="RefSeq" id="WP_345527787.1">
    <property type="nucleotide sequence ID" value="NZ_BAABKN010000019.1"/>
</dbReference>
<keyword evidence="4 6" id="KW-1133">Transmembrane helix</keyword>
<dbReference type="Proteomes" id="UP001499882">
    <property type="component" value="Unassembled WGS sequence"/>
</dbReference>
<feature type="transmembrane region" description="Helical" evidence="6">
    <location>
        <begin position="99"/>
        <end position="121"/>
    </location>
</feature>
<feature type="transmembrane region" description="Helical" evidence="6">
    <location>
        <begin position="631"/>
        <end position="652"/>
    </location>
</feature>
<feature type="transmembrane region" description="Helical" evidence="6">
    <location>
        <begin position="69"/>
        <end position="92"/>
    </location>
</feature>
<keyword evidence="2" id="KW-1003">Cell membrane</keyword>
<dbReference type="Pfam" id="PF03706">
    <property type="entry name" value="LPG_synthase_TM"/>
    <property type="match status" value="1"/>
</dbReference>
<evidence type="ECO:0000256" key="2">
    <source>
        <dbReference type="ARBA" id="ARBA00022475"/>
    </source>
</evidence>
<evidence type="ECO:0000256" key="6">
    <source>
        <dbReference type="SAM" id="Phobius"/>
    </source>
</evidence>
<organism evidence="7 8">
    <name type="scientific">Nocardioides endophyticus</name>
    <dbReference type="NCBI Taxonomy" id="1353775"/>
    <lineage>
        <taxon>Bacteria</taxon>
        <taxon>Bacillati</taxon>
        <taxon>Actinomycetota</taxon>
        <taxon>Actinomycetes</taxon>
        <taxon>Propionibacteriales</taxon>
        <taxon>Nocardioidaceae</taxon>
        <taxon>Nocardioides</taxon>
    </lineage>
</organism>
<comment type="subcellular location">
    <subcellularLocation>
        <location evidence="1">Cell membrane</location>
        <topology evidence="1">Multi-pass membrane protein</topology>
    </subcellularLocation>
</comment>
<feature type="transmembrane region" description="Helical" evidence="6">
    <location>
        <begin position="599"/>
        <end position="619"/>
    </location>
</feature>
<dbReference type="PANTHER" id="PTHR39087:SF2">
    <property type="entry name" value="UPF0104 MEMBRANE PROTEIN MJ1595"/>
    <property type="match status" value="1"/>
</dbReference>
<evidence type="ECO:0000256" key="1">
    <source>
        <dbReference type="ARBA" id="ARBA00004651"/>
    </source>
</evidence>
<comment type="caution">
    <text evidence="7">The sequence shown here is derived from an EMBL/GenBank/DDBJ whole genome shotgun (WGS) entry which is preliminary data.</text>
</comment>
<reference evidence="8" key="1">
    <citation type="journal article" date="2019" name="Int. J. Syst. Evol. Microbiol.">
        <title>The Global Catalogue of Microorganisms (GCM) 10K type strain sequencing project: providing services to taxonomists for standard genome sequencing and annotation.</title>
        <authorList>
            <consortium name="The Broad Institute Genomics Platform"/>
            <consortium name="The Broad Institute Genome Sequencing Center for Infectious Disease"/>
            <person name="Wu L."/>
            <person name="Ma J."/>
        </authorList>
    </citation>
    <scope>NUCLEOTIDE SEQUENCE [LARGE SCALE GENOMIC DNA]</scope>
    <source>
        <strain evidence="8">JCM 18532</strain>
    </source>
</reference>
<feature type="transmembrane region" description="Helical" evidence="6">
    <location>
        <begin position="557"/>
        <end position="579"/>
    </location>
</feature>
<feature type="transmembrane region" description="Helical" evidence="6">
    <location>
        <begin position="709"/>
        <end position="728"/>
    </location>
</feature>